<dbReference type="EMBL" id="MZNU01000060">
    <property type="protein sequence ID" value="OWP05768.1"/>
    <property type="molecule type" value="Genomic_DNA"/>
</dbReference>
<evidence type="ECO:0000313" key="3">
    <source>
        <dbReference type="Proteomes" id="UP000242519"/>
    </source>
</evidence>
<proteinExistence type="predicted"/>
<sequence>MFRPSQSLLFKPVPILNRLKIHQPLPLSPRESKQLLNLLTTSFREQLDSEHPVSRTEDTPGPSHAQHQARSRRHSLSDLDSNPTDRHMYSLLTNPLFNISPETTGARLVLSRVPMDTFDQAVAIGMMTTSLAKKLLLATKVRIINSSVLSIRAGMKESAAGLKVLKWLVSSGSTINIEFLDDEAFTSILMEFLVAEGLQEAAWTWIKKSLARLPSLAPLSGKEFIEAQKKVVGPLLLLVKAEASDYARDLDSAYLSLSRAAGYVAGLLAGDVMRALAPPGWFLFKKSVGSHAKKPPPSEAGFESFLSLVPVFTKRTDLCFAHLSLLHPTKQSPDPALTYFRGIEARKRDGIPVLKYGTSTEDIQLGLDLATFLLEHHRYSEADYVMNFLRANCSEQLGIKEMRQLEQAEAEASSLELLEGLRLA</sequence>
<dbReference type="AlphaFoldDB" id="A0A218ZCN7"/>
<evidence type="ECO:0000256" key="1">
    <source>
        <dbReference type="SAM" id="MobiDB-lite"/>
    </source>
</evidence>
<evidence type="ECO:0000313" key="2">
    <source>
        <dbReference type="EMBL" id="OWP05768.1"/>
    </source>
</evidence>
<gene>
    <name evidence="2" type="ORF">B2J93_886</name>
</gene>
<name>A0A218ZCN7_9HELO</name>
<feature type="region of interest" description="Disordered" evidence="1">
    <location>
        <begin position="46"/>
        <end position="84"/>
    </location>
</feature>
<reference evidence="2 3" key="1">
    <citation type="submission" date="2017-04" db="EMBL/GenBank/DDBJ databases">
        <title>Draft genome sequence of Marssonina coronaria NL1: causal agent of apple blotch.</title>
        <authorList>
            <person name="Cheng Q."/>
        </authorList>
    </citation>
    <scope>NUCLEOTIDE SEQUENCE [LARGE SCALE GENOMIC DNA]</scope>
    <source>
        <strain evidence="2 3">NL1</strain>
    </source>
</reference>
<keyword evidence="3" id="KW-1185">Reference proteome</keyword>
<protein>
    <submittedName>
        <fullName evidence="2">Uncharacterized protein</fullName>
    </submittedName>
</protein>
<dbReference type="InParanoid" id="A0A218ZCN7"/>
<dbReference type="OrthoDB" id="5424391at2759"/>
<organism evidence="2 3">
    <name type="scientific">Diplocarpon coronariae</name>
    <dbReference type="NCBI Taxonomy" id="2795749"/>
    <lineage>
        <taxon>Eukaryota</taxon>
        <taxon>Fungi</taxon>
        <taxon>Dikarya</taxon>
        <taxon>Ascomycota</taxon>
        <taxon>Pezizomycotina</taxon>
        <taxon>Leotiomycetes</taxon>
        <taxon>Helotiales</taxon>
        <taxon>Drepanopezizaceae</taxon>
        <taxon>Diplocarpon</taxon>
    </lineage>
</organism>
<accession>A0A218ZCN7</accession>
<dbReference type="Proteomes" id="UP000242519">
    <property type="component" value="Unassembled WGS sequence"/>
</dbReference>
<comment type="caution">
    <text evidence="2">The sequence shown here is derived from an EMBL/GenBank/DDBJ whole genome shotgun (WGS) entry which is preliminary data.</text>
</comment>
<feature type="compositionally biased region" description="Basic and acidic residues" evidence="1">
    <location>
        <begin position="46"/>
        <end position="58"/>
    </location>
</feature>